<feature type="transmembrane region" description="Helical" evidence="15">
    <location>
        <begin position="267"/>
        <end position="284"/>
    </location>
</feature>
<evidence type="ECO:0000256" key="5">
    <source>
        <dbReference type="ARBA" id="ARBA00022692"/>
    </source>
</evidence>
<keyword evidence="11 15" id="KW-0472">Membrane</keyword>
<feature type="transmembrane region" description="Helical" evidence="15">
    <location>
        <begin position="51"/>
        <end position="69"/>
    </location>
</feature>
<keyword evidence="10 14" id="KW-0406">Ion transport</keyword>
<dbReference type="PRINTS" id="PR01333">
    <property type="entry name" value="2POREKCHANEL"/>
</dbReference>
<dbReference type="Pfam" id="PF07885">
    <property type="entry name" value="Ion_trans_2"/>
    <property type="match status" value="2"/>
</dbReference>
<dbReference type="EMBL" id="CATQJL010000001">
    <property type="protein sequence ID" value="CAJ0588882.1"/>
    <property type="molecule type" value="Genomic_DNA"/>
</dbReference>
<evidence type="ECO:0000256" key="9">
    <source>
        <dbReference type="ARBA" id="ARBA00022989"/>
    </source>
</evidence>
<keyword evidence="7" id="KW-0630">Potassium</keyword>
<dbReference type="GO" id="GO:0015271">
    <property type="term" value="F:outward rectifier potassium channel activity"/>
    <property type="evidence" value="ECO:0007669"/>
    <property type="project" value="TreeGrafter"/>
</dbReference>
<evidence type="ECO:0000256" key="11">
    <source>
        <dbReference type="ARBA" id="ARBA00023136"/>
    </source>
</evidence>
<evidence type="ECO:0000256" key="6">
    <source>
        <dbReference type="ARBA" id="ARBA00022723"/>
    </source>
</evidence>
<evidence type="ECO:0000256" key="12">
    <source>
        <dbReference type="ARBA" id="ARBA00023303"/>
    </source>
</evidence>
<keyword evidence="9 15" id="KW-1133">Transmembrane helix</keyword>
<feature type="transmembrane region" description="Helical" evidence="15">
    <location>
        <begin position="238"/>
        <end position="260"/>
    </location>
</feature>
<evidence type="ECO:0000256" key="13">
    <source>
        <dbReference type="ARBA" id="ARBA00034430"/>
    </source>
</evidence>
<evidence type="ECO:0000259" key="16">
    <source>
        <dbReference type="Pfam" id="PF07885"/>
    </source>
</evidence>
<dbReference type="InterPro" id="IPR003280">
    <property type="entry name" value="2pore_dom_K_chnl"/>
</dbReference>
<evidence type="ECO:0000256" key="1">
    <source>
        <dbReference type="ARBA" id="ARBA00004651"/>
    </source>
</evidence>
<evidence type="ECO:0000256" key="3">
    <source>
        <dbReference type="ARBA" id="ARBA00022475"/>
    </source>
</evidence>
<dbReference type="PANTHER" id="PTHR11003">
    <property type="entry name" value="POTASSIUM CHANNEL, SUBFAMILY K"/>
    <property type="match status" value="1"/>
</dbReference>
<feature type="domain" description="Potassium channel" evidence="16">
    <location>
        <begin position="123"/>
        <end position="181"/>
    </location>
</feature>
<dbReference type="InterPro" id="IPR005410">
    <property type="entry name" value="2pore_dom_K_chnl_THIK"/>
</dbReference>
<dbReference type="Proteomes" id="UP001176961">
    <property type="component" value="Unassembled WGS sequence"/>
</dbReference>
<keyword evidence="4" id="KW-0633">Potassium transport</keyword>
<feature type="transmembrane region" description="Helical" evidence="15">
    <location>
        <begin position="304"/>
        <end position="328"/>
    </location>
</feature>
<dbReference type="GO" id="GO:0022841">
    <property type="term" value="F:potassium ion leak channel activity"/>
    <property type="evidence" value="ECO:0007669"/>
    <property type="project" value="TreeGrafter"/>
</dbReference>
<name>A0AA36DJN2_CYLNA</name>
<keyword evidence="18" id="KW-1185">Reference proteome</keyword>
<comment type="caution">
    <text evidence="17">The sequence shown here is derived from an EMBL/GenBank/DDBJ whole genome shotgun (WGS) entry which is preliminary data.</text>
</comment>
<dbReference type="InterPro" id="IPR013099">
    <property type="entry name" value="K_chnl_dom"/>
</dbReference>
<dbReference type="GO" id="GO:0030322">
    <property type="term" value="P:stabilization of membrane potential"/>
    <property type="evidence" value="ECO:0007669"/>
    <property type="project" value="TreeGrafter"/>
</dbReference>
<dbReference type="PANTHER" id="PTHR11003:SF10">
    <property type="entry name" value="POTASSIUM CHANNEL DOMAIN-CONTAINING PROTEIN"/>
    <property type="match status" value="1"/>
</dbReference>
<evidence type="ECO:0000256" key="7">
    <source>
        <dbReference type="ARBA" id="ARBA00022826"/>
    </source>
</evidence>
<keyword evidence="7" id="KW-0631">Potassium channel</keyword>
<keyword evidence="3" id="KW-1003">Cell membrane</keyword>
<dbReference type="PRINTS" id="PR01588">
    <property type="entry name" value="THIKCHANNEL"/>
</dbReference>
<evidence type="ECO:0000313" key="17">
    <source>
        <dbReference type="EMBL" id="CAJ0588882.1"/>
    </source>
</evidence>
<keyword evidence="12 14" id="KW-0407">Ion channel</keyword>
<dbReference type="GO" id="GO:0005886">
    <property type="term" value="C:plasma membrane"/>
    <property type="evidence" value="ECO:0007669"/>
    <property type="project" value="UniProtKB-SubCell"/>
</dbReference>
<evidence type="ECO:0000313" key="18">
    <source>
        <dbReference type="Proteomes" id="UP001176961"/>
    </source>
</evidence>
<evidence type="ECO:0000256" key="2">
    <source>
        <dbReference type="ARBA" id="ARBA00022448"/>
    </source>
</evidence>
<reference evidence="17" key="1">
    <citation type="submission" date="2023-07" db="EMBL/GenBank/DDBJ databases">
        <authorList>
            <consortium name="CYATHOMIX"/>
        </authorList>
    </citation>
    <scope>NUCLEOTIDE SEQUENCE</scope>
    <source>
        <strain evidence="17">N/A</strain>
    </source>
</reference>
<keyword evidence="5 14" id="KW-0812">Transmembrane</keyword>
<gene>
    <name evidence="17" type="ORF">CYNAS_LOCUS865</name>
</gene>
<comment type="similarity">
    <text evidence="14">Belongs to the two pore domain potassium channel (TC 1.A.1.8) family.</text>
</comment>
<organism evidence="17 18">
    <name type="scientific">Cylicocyclus nassatus</name>
    <name type="common">Nematode worm</name>
    <dbReference type="NCBI Taxonomy" id="53992"/>
    <lineage>
        <taxon>Eukaryota</taxon>
        <taxon>Metazoa</taxon>
        <taxon>Ecdysozoa</taxon>
        <taxon>Nematoda</taxon>
        <taxon>Chromadorea</taxon>
        <taxon>Rhabditida</taxon>
        <taxon>Rhabditina</taxon>
        <taxon>Rhabditomorpha</taxon>
        <taxon>Strongyloidea</taxon>
        <taxon>Strongylidae</taxon>
        <taxon>Cylicocyclus</taxon>
    </lineage>
</organism>
<proteinExistence type="inferred from homology"/>
<feature type="transmembrane region" description="Helical" evidence="15">
    <location>
        <begin position="157"/>
        <end position="178"/>
    </location>
</feature>
<dbReference type="GO" id="GO:0034702">
    <property type="term" value="C:monoatomic ion channel complex"/>
    <property type="evidence" value="ECO:0007669"/>
    <property type="project" value="UniProtKB-KW"/>
</dbReference>
<sequence length="436" mass="49736">MPLSRTVMHKLQFARGIGQREMIRANTLPSITRAKVGCFARLRIYEENARFILISLLLVLYLMLGALLFNHVERENEIEERRQYELALSKYRRRYCRNSSVACDFDELVSFIRGATANGIASSRERFDYLGSLFFSATVISTIGFGSSTPRTTYGRVLTIVYGVVGCTSCVLFFNLFLERFVTALSYFLRHFHEKKIQRRMMKNSGTSKPVTLLINNEDYCESASSCDGPNDGWRPSVYKVFFCLFSISALLISSAALVYSHAEGWGFVEALYFCFISFATIGFGDYVSNQRDIVNMNKDFYRFLNFILLTLGACCFYCLFNVSSIVVRQLLNFMIKKMDVKGTICCLKKKRRYMGLGLRPPKGYDQASERSSIDYQDGLLSLKEFLMNNQSSVLLLQKQLIKSAMKNVKENEEQKISATRVGPMGILDQAFGDEN</sequence>
<comment type="subcellular location">
    <subcellularLocation>
        <location evidence="1">Cell membrane</location>
        <topology evidence="1">Multi-pass membrane protein</topology>
    </subcellularLocation>
</comment>
<keyword evidence="2 14" id="KW-0813">Transport</keyword>
<dbReference type="AlphaFoldDB" id="A0AA36DJN2"/>
<dbReference type="GO" id="GO:0046872">
    <property type="term" value="F:metal ion binding"/>
    <property type="evidence" value="ECO:0007669"/>
    <property type="project" value="UniProtKB-KW"/>
</dbReference>
<feature type="transmembrane region" description="Helical" evidence="15">
    <location>
        <begin position="129"/>
        <end position="145"/>
    </location>
</feature>
<evidence type="ECO:0000256" key="14">
    <source>
        <dbReference type="RuleBase" id="RU003857"/>
    </source>
</evidence>
<keyword evidence="8" id="KW-0851">Voltage-gated channel</keyword>
<comment type="catalytic activity">
    <reaction evidence="13">
        <text>K(+)(in) = K(+)(out)</text>
        <dbReference type="Rhea" id="RHEA:29463"/>
        <dbReference type="ChEBI" id="CHEBI:29103"/>
    </reaction>
</comment>
<protein>
    <recommendedName>
        <fullName evidence="16">Potassium channel domain-containing protein</fullName>
    </recommendedName>
</protein>
<dbReference type="SUPFAM" id="SSF81324">
    <property type="entry name" value="Voltage-gated potassium channels"/>
    <property type="match status" value="2"/>
</dbReference>
<evidence type="ECO:0000256" key="10">
    <source>
        <dbReference type="ARBA" id="ARBA00023065"/>
    </source>
</evidence>
<evidence type="ECO:0000256" key="15">
    <source>
        <dbReference type="SAM" id="Phobius"/>
    </source>
</evidence>
<keyword evidence="6" id="KW-0479">Metal-binding</keyword>
<evidence type="ECO:0000256" key="4">
    <source>
        <dbReference type="ARBA" id="ARBA00022538"/>
    </source>
</evidence>
<evidence type="ECO:0000256" key="8">
    <source>
        <dbReference type="ARBA" id="ARBA00022882"/>
    </source>
</evidence>
<dbReference type="Gene3D" id="1.10.287.70">
    <property type="match status" value="1"/>
</dbReference>
<accession>A0AA36DJN2</accession>
<feature type="domain" description="Potassium channel" evidence="16">
    <location>
        <begin position="251"/>
        <end position="329"/>
    </location>
</feature>